<feature type="region of interest" description="Disordered" evidence="1">
    <location>
        <begin position="337"/>
        <end position="377"/>
    </location>
</feature>
<feature type="compositionally biased region" description="Basic and acidic residues" evidence="1">
    <location>
        <begin position="404"/>
        <end position="416"/>
    </location>
</feature>
<dbReference type="OrthoDB" id="7576379at2759"/>
<name>A0A0M8ZQL9_9HYME</name>
<dbReference type="Proteomes" id="UP000053105">
    <property type="component" value="Unassembled WGS sequence"/>
</dbReference>
<feature type="region of interest" description="Disordered" evidence="1">
    <location>
        <begin position="119"/>
        <end position="148"/>
    </location>
</feature>
<evidence type="ECO:0000313" key="3">
    <source>
        <dbReference type="Proteomes" id="UP000053105"/>
    </source>
</evidence>
<gene>
    <name evidence="2" type="ORF">WN51_06183</name>
</gene>
<organism evidence="2 3">
    <name type="scientific">Melipona quadrifasciata</name>
    <dbReference type="NCBI Taxonomy" id="166423"/>
    <lineage>
        <taxon>Eukaryota</taxon>
        <taxon>Metazoa</taxon>
        <taxon>Ecdysozoa</taxon>
        <taxon>Arthropoda</taxon>
        <taxon>Hexapoda</taxon>
        <taxon>Insecta</taxon>
        <taxon>Pterygota</taxon>
        <taxon>Neoptera</taxon>
        <taxon>Endopterygota</taxon>
        <taxon>Hymenoptera</taxon>
        <taxon>Apocrita</taxon>
        <taxon>Aculeata</taxon>
        <taxon>Apoidea</taxon>
        <taxon>Anthophila</taxon>
        <taxon>Apidae</taxon>
        <taxon>Melipona</taxon>
    </lineage>
</organism>
<dbReference type="STRING" id="166423.A0A0M8ZQL9"/>
<sequence>MHMSTRFLICFPTKSRSIFIEHECKCPSRKNTDESRSIGLCTEIETQLSPIQKQQGNLENPATTLPTCCPQYPPGSTLLECRLERDQPVAHVVHIPDERSTATQKTYLLVETKASKFGPSARIVSHPRDDSTPKSDQSCTDSSSKGPTTYCLESRECSEGPIARAVFVPAESFSNGPDTVTTLHTKKGEHPEQPCSKIAYAPATIDDAEKEREPRVTFFGCAASKKHATARITRCSRNSRNNVGTKRCLETRVPRNSDCPAAVGLVCPSERSKPCRHSVLEARIDECGPETRTITFPPDDDYYGYMESKACEEGPSAKITHQPVDADASKLDHLQATCPSRGEKGDQRRDLLPVTRRNGLDPSDEGAKTSKSPAEGPRGRVCPAYCCQPVPKPRSCSATVDPNCRSRPEKPKSCDDAEKRKLAKLAPCADRTKDCARSDEVPRITSEELLTRYREYMPANTLSRYEACRSKRNGLQDQCRPSCRVRPWPKCDLAEYFTGKWDAYYKHLDTIPPTSFCGSKEEWLASLKEERKLKEPCEK</sequence>
<dbReference type="EMBL" id="KQ435899">
    <property type="protein sequence ID" value="KOX69125.1"/>
    <property type="molecule type" value="Genomic_DNA"/>
</dbReference>
<evidence type="ECO:0000256" key="1">
    <source>
        <dbReference type="SAM" id="MobiDB-lite"/>
    </source>
</evidence>
<feature type="region of interest" description="Disordered" evidence="1">
    <location>
        <begin position="394"/>
        <end position="416"/>
    </location>
</feature>
<feature type="compositionally biased region" description="Basic and acidic residues" evidence="1">
    <location>
        <begin position="341"/>
        <end position="351"/>
    </location>
</feature>
<evidence type="ECO:0000313" key="2">
    <source>
        <dbReference type="EMBL" id="KOX69125.1"/>
    </source>
</evidence>
<protein>
    <submittedName>
        <fullName evidence="2">Uncharacterized protein</fullName>
    </submittedName>
</protein>
<reference evidence="2 3" key="1">
    <citation type="submission" date="2015-07" db="EMBL/GenBank/DDBJ databases">
        <title>The genome of Melipona quadrifasciata.</title>
        <authorList>
            <person name="Pan H."/>
            <person name="Kapheim K."/>
        </authorList>
    </citation>
    <scope>NUCLEOTIDE SEQUENCE [LARGE SCALE GENOMIC DNA]</scope>
    <source>
        <strain evidence="2">0111107301</strain>
        <tissue evidence="2">Whole body</tissue>
    </source>
</reference>
<proteinExistence type="predicted"/>
<dbReference type="AlphaFoldDB" id="A0A0M8ZQL9"/>
<keyword evidence="3" id="KW-1185">Reference proteome</keyword>
<feature type="compositionally biased region" description="Polar residues" evidence="1">
    <location>
        <begin position="134"/>
        <end position="147"/>
    </location>
</feature>
<accession>A0A0M8ZQL9</accession>